<dbReference type="GO" id="GO:0043565">
    <property type="term" value="F:sequence-specific DNA binding"/>
    <property type="evidence" value="ECO:0007669"/>
    <property type="project" value="TreeGrafter"/>
</dbReference>
<keyword evidence="1 4" id="KW-0489">Methyltransferase</keyword>
<proteinExistence type="predicted"/>
<reference evidence="4" key="2">
    <citation type="submission" date="2020-09" db="EMBL/GenBank/DDBJ databases">
        <authorList>
            <person name="Sun Q."/>
            <person name="Zhou Y."/>
        </authorList>
    </citation>
    <scope>NUCLEOTIDE SEQUENCE</scope>
    <source>
        <strain evidence="4">CGMCC 1.12997</strain>
    </source>
</reference>
<name>A0A917LYD0_9BACT</name>
<dbReference type="PANTHER" id="PTHR30481:SF2">
    <property type="entry name" value="SITE-SPECIFIC DNA-METHYLTRANSFERASE (ADENINE-SPECIFIC)"/>
    <property type="match status" value="1"/>
</dbReference>
<reference evidence="4" key="1">
    <citation type="journal article" date="2014" name="Int. J. Syst. Evol. Microbiol.">
        <title>Complete genome sequence of Corynebacterium casei LMG S-19264T (=DSM 44701T), isolated from a smear-ripened cheese.</title>
        <authorList>
            <consortium name="US DOE Joint Genome Institute (JGI-PGF)"/>
            <person name="Walter F."/>
            <person name="Albersmeier A."/>
            <person name="Kalinowski J."/>
            <person name="Ruckert C."/>
        </authorList>
    </citation>
    <scope>NUCLEOTIDE SEQUENCE</scope>
    <source>
        <strain evidence="4">CGMCC 1.12997</strain>
    </source>
</reference>
<dbReference type="GO" id="GO:1904047">
    <property type="term" value="F:S-adenosyl-L-methionine binding"/>
    <property type="evidence" value="ECO:0007669"/>
    <property type="project" value="TreeGrafter"/>
</dbReference>
<evidence type="ECO:0000313" key="4">
    <source>
        <dbReference type="EMBL" id="GGG65266.1"/>
    </source>
</evidence>
<evidence type="ECO:0000313" key="5">
    <source>
        <dbReference type="Proteomes" id="UP000647241"/>
    </source>
</evidence>
<protein>
    <submittedName>
        <fullName evidence="4">DNA methyltransferase</fullName>
    </submittedName>
</protein>
<evidence type="ECO:0000256" key="3">
    <source>
        <dbReference type="ARBA" id="ARBA00022691"/>
    </source>
</evidence>
<accession>A0A917LYD0</accession>
<comment type="caution">
    <text evidence="4">The sequence shown here is derived from an EMBL/GenBank/DDBJ whole genome shotgun (WGS) entry which is preliminary data.</text>
</comment>
<dbReference type="InterPro" id="IPR029063">
    <property type="entry name" value="SAM-dependent_MTases_sf"/>
</dbReference>
<dbReference type="RefSeq" id="WP_188552447.1">
    <property type="nucleotide sequence ID" value="NZ_BMGT01000001.1"/>
</dbReference>
<keyword evidence="3" id="KW-0949">S-adenosyl-L-methionine</keyword>
<dbReference type="SUPFAM" id="SSF53335">
    <property type="entry name" value="S-adenosyl-L-methionine-dependent methyltransferases"/>
    <property type="match status" value="1"/>
</dbReference>
<dbReference type="GO" id="GO:0009307">
    <property type="term" value="P:DNA restriction-modification system"/>
    <property type="evidence" value="ECO:0007669"/>
    <property type="project" value="InterPro"/>
</dbReference>
<dbReference type="Proteomes" id="UP000647241">
    <property type="component" value="Unassembled WGS sequence"/>
</dbReference>
<evidence type="ECO:0000256" key="1">
    <source>
        <dbReference type="ARBA" id="ARBA00022603"/>
    </source>
</evidence>
<dbReference type="Gene3D" id="3.40.50.150">
    <property type="entry name" value="Vaccinia Virus protein VP39"/>
    <property type="match status" value="2"/>
</dbReference>
<dbReference type="EMBL" id="BMGT01000001">
    <property type="protein sequence ID" value="GGG65266.1"/>
    <property type="molecule type" value="Genomic_DNA"/>
</dbReference>
<dbReference type="InterPro" id="IPR012327">
    <property type="entry name" value="MeTrfase_D12"/>
</dbReference>
<dbReference type="GO" id="GO:0032259">
    <property type="term" value="P:methylation"/>
    <property type="evidence" value="ECO:0007669"/>
    <property type="project" value="UniProtKB-KW"/>
</dbReference>
<dbReference type="GO" id="GO:0006298">
    <property type="term" value="P:mismatch repair"/>
    <property type="evidence" value="ECO:0007669"/>
    <property type="project" value="TreeGrafter"/>
</dbReference>
<sequence>MNLFVDIEIEPQSEKIVNVASVPQRSPFRYPGGKTWLVPIVRKWLKTRKANELIEPFAGGGIISLTVAFEELTNRVTMVECDDQVAAVWETIFSGGAQKLAEHIVNFSMTLDNVQSVLSKTDMSREDLAFQTILRNRVNHGGILAPGSGLLKHGENGKGLKSRWYADTLYRRITNINHIRNRVSFVHGDGMKVMQDNREKTDTVYFIDPPYTAAGKKAGSRLYTHSELDHEHLFQIAAGVAGDFLMTYDNAGGVQELARKHNFDLEPVSMKNTHHAEMTELLIGRDLDWVRRNSPRQIAS</sequence>
<dbReference type="PANTHER" id="PTHR30481">
    <property type="entry name" value="DNA ADENINE METHYLASE"/>
    <property type="match status" value="1"/>
</dbReference>
<organism evidence="4 5">
    <name type="scientific">Edaphobacter dinghuensis</name>
    <dbReference type="NCBI Taxonomy" id="1560005"/>
    <lineage>
        <taxon>Bacteria</taxon>
        <taxon>Pseudomonadati</taxon>
        <taxon>Acidobacteriota</taxon>
        <taxon>Terriglobia</taxon>
        <taxon>Terriglobales</taxon>
        <taxon>Acidobacteriaceae</taxon>
        <taxon>Edaphobacter</taxon>
    </lineage>
</organism>
<keyword evidence="2" id="KW-0808">Transferase</keyword>
<dbReference type="PRINTS" id="PR00505">
    <property type="entry name" value="D12N6MTFRASE"/>
</dbReference>
<dbReference type="Pfam" id="PF02086">
    <property type="entry name" value="MethyltransfD12"/>
    <property type="match status" value="1"/>
</dbReference>
<keyword evidence="5" id="KW-1185">Reference proteome</keyword>
<dbReference type="AlphaFoldDB" id="A0A917LYD0"/>
<dbReference type="GO" id="GO:0009007">
    <property type="term" value="F:site-specific DNA-methyltransferase (adenine-specific) activity"/>
    <property type="evidence" value="ECO:0007669"/>
    <property type="project" value="UniProtKB-EC"/>
</dbReference>
<gene>
    <name evidence="4" type="ORF">GCM10011585_03640</name>
</gene>
<evidence type="ECO:0000256" key="2">
    <source>
        <dbReference type="ARBA" id="ARBA00022679"/>
    </source>
</evidence>